<accession>A0ABS1NBT9</accession>
<evidence type="ECO:0000256" key="8">
    <source>
        <dbReference type="SAM" id="MobiDB-lite"/>
    </source>
</evidence>
<feature type="domain" description="Peptidase S1A alpha-lytic prodomain" evidence="11">
    <location>
        <begin position="106"/>
        <end position="160"/>
    </location>
</feature>
<feature type="domain" description="Peptidase S1" evidence="10">
    <location>
        <begin position="207"/>
        <end position="363"/>
    </location>
</feature>
<evidence type="ECO:0000256" key="5">
    <source>
        <dbReference type="ARBA" id="ARBA00022825"/>
    </source>
</evidence>
<dbReference type="EMBL" id="JAERRF010000006">
    <property type="protein sequence ID" value="MBL1097546.1"/>
    <property type="molecule type" value="Genomic_DNA"/>
</dbReference>
<keyword evidence="3 9" id="KW-0732">Signal</keyword>
<evidence type="ECO:0000256" key="9">
    <source>
        <dbReference type="SAM" id="SignalP"/>
    </source>
</evidence>
<dbReference type="PIRSF" id="PIRSF001134">
    <property type="entry name" value="Streptogrisin"/>
    <property type="match status" value="1"/>
</dbReference>
<dbReference type="InterPro" id="IPR001254">
    <property type="entry name" value="Trypsin_dom"/>
</dbReference>
<reference evidence="12 13" key="1">
    <citation type="submission" date="2021-01" db="EMBL/GenBank/DDBJ databases">
        <title>WGS of actinomycetes isolated from Thailand.</title>
        <authorList>
            <person name="Thawai C."/>
        </authorList>
    </citation>
    <scope>NUCLEOTIDE SEQUENCE [LARGE SCALE GENOMIC DNA]</scope>
    <source>
        <strain evidence="12 13">CA1R205</strain>
    </source>
</reference>
<organism evidence="12 13">
    <name type="scientific">Streptomyces coffeae</name>
    <dbReference type="NCBI Taxonomy" id="621382"/>
    <lineage>
        <taxon>Bacteria</taxon>
        <taxon>Bacillati</taxon>
        <taxon>Actinomycetota</taxon>
        <taxon>Actinomycetes</taxon>
        <taxon>Kitasatosporales</taxon>
        <taxon>Streptomycetaceae</taxon>
        <taxon>Streptomyces</taxon>
    </lineage>
</organism>
<evidence type="ECO:0000256" key="7">
    <source>
        <dbReference type="ARBA" id="ARBA00023157"/>
    </source>
</evidence>
<evidence type="ECO:0000256" key="2">
    <source>
        <dbReference type="ARBA" id="ARBA00022670"/>
    </source>
</evidence>
<dbReference type="InterPro" id="IPR001316">
    <property type="entry name" value="Pept_S1A_streptogrisin"/>
</dbReference>
<dbReference type="PROSITE" id="PS51318">
    <property type="entry name" value="TAT"/>
    <property type="match status" value="1"/>
</dbReference>
<keyword evidence="5" id="KW-0720">Serine protease</keyword>
<evidence type="ECO:0000256" key="3">
    <source>
        <dbReference type="ARBA" id="ARBA00022729"/>
    </source>
</evidence>
<dbReference type="InterPro" id="IPR033116">
    <property type="entry name" value="TRYPSIN_SER"/>
</dbReference>
<feature type="region of interest" description="Disordered" evidence="8">
    <location>
        <begin position="373"/>
        <end position="416"/>
    </location>
</feature>
<feature type="chain" id="PRO_5046975268" evidence="9">
    <location>
        <begin position="34"/>
        <end position="416"/>
    </location>
</feature>
<dbReference type="PRINTS" id="PR00861">
    <property type="entry name" value="ALYTICPTASE"/>
</dbReference>
<comment type="caution">
    <text evidence="12">The sequence shown here is derived from an EMBL/GenBank/DDBJ whole genome shotgun (WGS) entry which is preliminary data.</text>
</comment>
<evidence type="ECO:0000256" key="6">
    <source>
        <dbReference type="ARBA" id="ARBA00023145"/>
    </source>
</evidence>
<dbReference type="InterPro" id="IPR006311">
    <property type="entry name" value="TAT_signal"/>
</dbReference>
<dbReference type="Proteomes" id="UP000634229">
    <property type="component" value="Unassembled WGS sequence"/>
</dbReference>
<keyword evidence="7" id="KW-1015">Disulfide bond</keyword>
<feature type="signal peptide" evidence="9">
    <location>
        <begin position="1"/>
        <end position="33"/>
    </location>
</feature>
<evidence type="ECO:0000313" key="13">
    <source>
        <dbReference type="Proteomes" id="UP000634229"/>
    </source>
</evidence>
<dbReference type="RefSeq" id="WP_201874941.1">
    <property type="nucleotide sequence ID" value="NZ_JAERRF010000006.1"/>
</dbReference>
<dbReference type="PROSITE" id="PS00134">
    <property type="entry name" value="TRYPSIN_HIS"/>
    <property type="match status" value="1"/>
</dbReference>
<gene>
    <name evidence="12" type="ORF">JK363_12805</name>
</gene>
<dbReference type="SUPFAM" id="SSF50494">
    <property type="entry name" value="Trypsin-like serine proteases"/>
    <property type="match status" value="1"/>
</dbReference>
<dbReference type="PROSITE" id="PS00135">
    <property type="entry name" value="TRYPSIN_SER"/>
    <property type="match status" value="1"/>
</dbReference>
<evidence type="ECO:0000256" key="1">
    <source>
        <dbReference type="ARBA" id="ARBA00007664"/>
    </source>
</evidence>
<keyword evidence="4" id="KW-0378">Hydrolase</keyword>
<protein>
    <submittedName>
        <fullName evidence="12">S1 family peptidase</fullName>
    </submittedName>
</protein>
<dbReference type="InterPro" id="IPR009003">
    <property type="entry name" value="Peptidase_S1_PA"/>
</dbReference>
<dbReference type="InterPro" id="IPR043504">
    <property type="entry name" value="Peptidase_S1_PA_chymotrypsin"/>
</dbReference>
<sequence length="416" mass="40755">MSHKRVPKRKVVFAGAGAAAVVAAAILLPNANASQDGDKTDLQPKKVNAASAADIASQLASTLGEAFAGAYYDKDKQQVIVNVVGDGNDVDVEVKKAGAVARSVKNSTADLESAAKTLKTKATIPGTAWSVDPQTNEIRVTADRTVTGGKWDTLESTVNSLGKGVATIKKSQGTFKPFAEGGDAIFGGGSRCSLGFNVTTDSGAPGFITAGHCGVAAKEWSDSQNGAPIGTVQDATFPGDGDFALVTYDDPNTEAPSTVNTGDGNTVNIAKAADATVGQKVTRMGSTTGLNDGSVTGLDATVNYPEGTVSGLIQTDVCAEPGDSGGPLFSQDGSAIGLTSGGSGDCTSGGETFFQPVTTALKAVGATIGDDGGAAGGDGGGAAGNGGGAADDQGGAAGNGGAAGKGKKQGGAGDKG</sequence>
<keyword evidence="6" id="KW-0865">Zymogen</keyword>
<dbReference type="InterPro" id="IPR004236">
    <property type="entry name" value="Pept_S1_alpha_lytic"/>
</dbReference>
<evidence type="ECO:0000313" key="12">
    <source>
        <dbReference type="EMBL" id="MBL1097546.1"/>
    </source>
</evidence>
<comment type="similarity">
    <text evidence="1">Belongs to the peptidase S1 family.</text>
</comment>
<dbReference type="InterPro" id="IPR018114">
    <property type="entry name" value="TRYPSIN_HIS"/>
</dbReference>
<dbReference type="InterPro" id="IPR035070">
    <property type="entry name" value="Streptogrisin_prodomain"/>
</dbReference>
<dbReference type="CDD" id="cd21112">
    <property type="entry name" value="alphaLP-like"/>
    <property type="match status" value="1"/>
</dbReference>
<dbReference type="Pfam" id="PF00089">
    <property type="entry name" value="Trypsin"/>
    <property type="match status" value="1"/>
</dbReference>
<keyword evidence="13" id="KW-1185">Reference proteome</keyword>
<name>A0ABS1NBT9_9ACTN</name>
<dbReference type="Gene3D" id="3.30.300.50">
    <property type="match status" value="1"/>
</dbReference>
<keyword evidence="2" id="KW-0645">Protease</keyword>
<evidence type="ECO:0000256" key="4">
    <source>
        <dbReference type="ARBA" id="ARBA00022801"/>
    </source>
</evidence>
<dbReference type="Gene3D" id="2.40.10.10">
    <property type="entry name" value="Trypsin-like serine proteases"/>
    <property type="match status" value="2"/>
</dbReference>
<dbReference type="Pfam" id="PF02983">
    <property type="entry name" value="Pro_Al_protease"/>
    <property type="match status" value="1"/>
</dbReference>
<evidence type="ECO:0000259" key="11">
    <source>
        <dbReference type="Pfam" id="PF02983"/>
    </source>
</evidence>
<evidence type="ECO:0000259" key="10">
    <source>
        <dbReference type="Pfam" id="PF00089"/>
    </source>
</evidence>
<proteinExistence type="inferred from homology"/>